<comment type="caution">
    <text evidence="1">The sequence shown here is derived from an EMBL/GenBank/DDBJ whole genome shotgun (WGS) entry which is preliminary data.</text>
</comment>
<name>U6RA56_9BACT</name>
<dbReference type="OrthoDB" id="1050046at2"/>
<accession>U6RA56</accession>
<reference evidence="1 2" key="1">
    <citation type="submission" date="2013-04" db="EMBL/GenBank/DDBJ databases">
        <title>The Genome Sequence of Bacteroides massiliensis DSM 17679.</title>
        <authorList>
            <consortium name="The Broad Institute Genomics Platform"/>
            <person name="Earl A."/>
            <person name="Ward D."/>
            <person name="Feldgarden M."/>
            <person name="Gevers D."/>
            <person name="Martens E."/>
            <person name="Fenner L."/>
            <person name="Roux V."/>
            <person name="Mallet M.N."/>
            <person name="Raoult D."/>
            <person name="Walker B."/>
            <person name="Young S."/>
            <person name="Zeng Q."/>
            <person name="Gargeya S."/>
            <person name="Fitzgerald M."/>
            <person name="Haas B."/>
            <person name="Abouelleil A."/>
            <person name="Allen A.W."/>
            <person name="Alvarado L."/>
            <person name="Arachchi H.M."/>
            <person name="Berlin A.M."/>
            <person name="Chapman S.B."/>
            <person name="Gainer-Dewar J."/>
            <person name="Goldberg J."/>
            <person name="Griggs A."/>
            <person name="Gujja S."/>
            <person name="Hansen M."/>
            <person name="Howarth C."/>
            <person name="Imamovic A."/>
            <person name="Ireland A."/>
            <person name="Larimer J."/>
            <person name="McCowan C."/>
            <person name="Murphy C."/>
            <person name="Pearson M."/>
            <person name="Poon T.W."/>
            <person name="Priest M."/>
            <person name="Roberts A."/>
            <person name="Saif S."/>
            <person name="Shea T."/>
            <person name="Sisk P."/>
            <person name="Sykes S."/>
            <person name="Wortman J."/>
            <person name="Nusbaum C."/>
            <person name="Birren B."/>
        </authorList>
    </citation>
    <scope>NUCLEOTIDE SEQUENCE [LARGE SCALE GENOMIC DNA]</scope>
    <source>
        <strain evidence="2">B84634 / Timone 84634 / DSM 17679 / JCM 13223</strain>
    </source>
</reference>
<proteinExistence type="predicted"/>
<dbReference type="STRING" id="1121098.HMPREF1534_03964"/>
<dbReference type="Proteomes" id="UP000017831">
    <property type="component" value="Unassembled WGS sequence"/>
</dbReference>
<dbReference type="Pfam" id="PF17170">
    <property type="entry name" value="DUF5128"/>
    <property type="match status" value="1"/>
</dbReference>
<dbReference type="eggNOG" id="COG3391">
    <property type="taxonomic scope" value="Bacteria"/>
</dbReference>
<dbReference type="RefSeq" id="WP_005945714.1">
    <property type="nucleotide sequence ID" value="NZ_KB890409.1"/>
</dbReference>
<gene>
    <name evidence="1" type="ORF">HMPREF1534_03964</name>
</gene>
<evidence type="ECO:0008006" key="3">
    <source>
        <dbReference type="Google" id="ProtNLM"/>
    </source>
</evidence>
<evidence type="ECO:0000313" key="2">
    <source>
        <dbReference type="Proteomes" id="UP000017831"/>
    </source>
</evidence>
<protein>
    <recommendedName>
        <fullName evidence="3">6-bladed beta-propeller</fullName>
    </recommendedName>
</protein>
<dbReference type="EMBL" id="AQHY01000045">
    <property type="protein sequence ID" value="EOA52073.1"/>
    <property type="molecule type" value="Genomic_DNA"/>
</dbReference>
<sequence>MKKYNWIIYFFILLPSCIGIKNQNSVEIDLSKTVPSIKYSTFVKNIEYVDLHLNDSLPIYGVENLYLDENKIFIKDRKSEGILIFDAITGKLLKRITQYKEGPEEIKIIGAFCLDTYNKQLCIFDKGDMKIKLYDYSGDYISSYVVSDFFIDMAKLDKNSMTYFYPIYTDNEQKEGIWTLNSLDKTVIHLDSSITENCRLHYFPMLYNNNGSMVYYYDRNRDKLSLVTFDKMENMYSFDIRQRIPIEKMGLKDITPQILDGYSILHNFACSENYLLLSFQTFDKQNIAKKNIKWVLLDRKTEEIIISEHLDNDMAQEVIDNHLLFYLDDHTWIKVDDMTNDYLIRLQLLHLK</sequence>
<dbReference type="AlphaFoldDB" id="U6RA56"/>
<organism evidence="1 2">
    <name type="scientific">Phocaeicola massiliensis B84634 = Timone 84634 = DSM 17679 = JCM 13223</name>
    <dbReference type="NCBI Taxonomy" id="1121098"/>
    <lineage>
        <taxon>Bacteria</taxon>
        <taxon>Pseudomonadati</taxon>
        <taxon>Bacteroidota</taxon>
        <taxon>Bacteroidia</taxon>
        <taxon>Bacteroidales</taxon>
        <taxon>Bacteroidaceae</taxon>
        <taxon>Phocaeicola</taxon>
    </lineage>
</organism>
<keyword evidence="2" id="KW-1185">Reference proteome</keyword>
<dbReference type="HOGENOM" id="CLU_066421_0_0_10"/>
<evidence type="ECO:0000313" key="1">
    <source>
        <dbReference type="EMBL" id="EOA52073.1"/>
    </source>
</evidence>
<dbReference type="PATRIC" id="fig|1121098.3.peg.4051"/>
<dbReference type="SUPFAM" id="SSF63825">
    <property type="entry name" value="YWTD domain"/>
    <property type="match status" value="1"/>
</dbReference>
<dbReference type="GeneID" id="60060179"/>